<protein>
    <submittedName>
        <fullName evidence="1">Uncharacterized protein</fullName>
    </submittedName>
</protein>
<evidence type="ECO:0000313" key="2">
    <source>
        <dbReference type="Proteomes" id="UP000199361"/>
    </source>
</evidence>
<keyword evidence="2" id="KW-1185">Reference proteome</keyword>
<name>A0A1I0CF79_9ACTN</name>
<evidence type="ECO:0000313" key="1">
    <source>
        <dbReference type="EMBL" id="SET17601.1"/>
    </source>
</evidence>
<accession>A0A1I0CF79</accession>
<sequence length="50" mass="5906">MTSCTVPSWPTQWLLQALGHSLFKDWHVRRHRFRLWEGRSTSWASPSGHS</sequence>
<organism evidence="1 2">
    <name type="scientific">Nonomuraea wenchangensis</name>
    <dbReference type="NCBI Taxonomy" id="568860"/>
    <lineage>
        <taxon>Bacteria</taxon>
        <taxon>Bacillati</taxon>
        <taxon>Actinomycetota</taxon>
        <taxon>Actinomycetes</taxon>
        <taxon>Streptosporangiales</taxon>
        <taxon>Streptosporangiaceae</taxon>
        <taxon>Nonomuraea</taxon>
    </lineage>
</organism>
<dbReference type="STRING" id="568860.SAMN05421811_102277"/>
<reference evidence="1 2" key="1">
    <citation type="submission" date="2016-10" db="EMBL/GenBank/DDBJ databases">
        <authorList>
            <person name="de Groot N.N."/>
        </authorList>
    </citation>
    <scope>NUCLEOTIDE SEQUENCE [LARGE SCALE GENOMIC DNA]</scope>
    <source>
        <strain evidence="1 2">CGMCC 4.5598</strain>
    </source>
</reference>
<proteinExistence type="predicted"/>
<dbReference type="Proteomes" id="UP000199361">
    <property type="component" value="Unassembled WGS sequence"/>
</dbReference>
<gene>
    <name evidence="1" type="ORF">SAMN05421811_102277</name>
</gene>
<dbReference type="EMBL" id="FOHX01000002">
    <property type="protein sequence ID" value="SET17601.1"/>
    <property type="molecule type" value="Genomic_DNA"/>
</dbReference>
<dbReference type="AlphaFoldDB" id="A0A1I0CF79"/>